<evidence type="ECO:0000259" key="22">
    <source>
        <dbReference type="Pfam" id="PF04389"/>
    </source>
</evidence>
<keyword evidence="10 21" id="KW-0732">Signal</keyword>
<dbReference type="PATRIC" id="fig|188932.3.peg.405"/>
<evidence type="ECO:0000256" key="15">
    <source>
        <dbReference type="ARBA" id="ARBA00023049"/>
    </source>
</evidence>
<dbReference type="GO" id="GO:0006508">
    <property type="term" value="P:proteolysis"/>
    <property type="evidence" value="ECO:0007669"/>
    <property type="project" value="UniProtKB-KW"/>
</dbReference>
<sequence length="458" mass="50842" precursor="true">MKLKLILLVLFSANQLYAQDTVTIRKIYDEALVNSKCYENLRYLCKNIGPRLSGSDNAQKAVVWSKKLMESYGFDKVYLQEVMVPHWVRGAKETAFIIDGKNRIPVPIAALGMSIATPKDGLTANIIEVQSLKEVEELGENKIKGKIVFYNRPFDPKFISTGEAYGRSGDQRFMGPATAAKYGAVGVIVRSLTESLDDYPHTGATLYNKDGKNIPAAAISTKAANKLSAMLKMRKLPLVKFYFKQDCQLLPDVLSYNVIGELTGTEHPGKFITVGGHLDSWDLAEGAHDDGTGVLQSAEVLRIFKALNYKPKNSVRAVFFMNEENGHNGGTKYAELAAKNKEEHIAAIETDEGGFTPRGFSFEDVSADFIKKINKRWKPILEPYETDRLTIGHSGTDIGPLKEKVPGVVLIGFRPDSQRYFDIHHSSNDVFENVNKRELELGAASMASLIYLIDQHGL</sequence>
<keyword evidence="24" id="KW-1185">Reference proteome</keyword>
<evidence type="ECO:0000256" key="7">
    <source>
        <dbReference type="ARBA" id="ARBA00022645"/>
    </source>
</evidence>
<evidence type="ECO:0000256" key="9">
    <source>
        <dbReference type="ARBA" id="ARBA00022723"/>
    </source>
</evidence>
<evidence type="ECO:0000256" key="4">
    <source>
        <dbReference type="ARBA" id="ARBA00004613"/>
    </source>
</evidence>
<proteinExistence type="predicted"/>
<evidence type="ECO:0000256" key="1">
    <source>
        <dbReference type="ARBA" id="ARBA00004240"/>
    </source>
</evidence>
<feature type="domain" description="Peptidase M28" evidence="22">
    <location>
        <begin position="257"/>
        <end position="441"/>
    </location>
</feature>
<evidence type="ECO:0000256" key="20">
    <source>
        <dbReference type="ARBA" id="ARBA00033328"/>
    </source>
</evidence>
<keyword evidence="13" id="KW-0862">Zinc</keyword>
<accession>A0A127V827</accession>
<evidence type="ECO:0000313" key="24">
    <source>
        <dbReference type="Proteomes" id="UP000071561"/>
    </source>
</evidence>
<dbReference type="GO" id="GO:0005576">
    <property type="term" value="C:extracellular region"/>
    <property type="evidence" value="ECO:0007669"/>
    <property type="project" value="UniProtKB-SubCell"/>
</dbReference>
<keyword evidence="9" id="KW-0479">Metal-binding</keyword>
<evidence type="ECO:0000256" key="3">
    <source>
        <dbReference type="ARBA" id="ARBA00004555"/>
    </source>
</evidence>
<keyword evidence="14" id="KW-0333">Golgi apparatus</keyword>
<evidence type="ECO:0000256" key="21">
    <source>
        <dbReference type="SAM" id="SignalP"/>
    </source>
</evidence>
<dbReference type="GO" id="GO:0004180">
    <property type="term" value="F:carboxypeptidase activity"/>
    <property type="evidence" value="ECO:0007669"/>
    <property type="project" value="UniProtKB-KW"/>
</dbReference>
<dbReference type="GO" id="GO:0070573">
    <property type="term" value="F:metallodipeptidase activity"/>
    <property type="evidence" value="ECO:0007669"/>
    <property type="project" value="InterPro"/>
</dbReference>
<evidence type="ECO:0000256" key="16">
    <source>
        <dbReference type="ARBA" id="ARBA00023145"/>
    </source>
</evidence>
<evidence type="ECO:0000256" key="10">
    <source>
        <dbReference type="ARBA" id="ARBA00022729"/>
    </source>
</evidence>
<evidence type="ECO:0000256" key="6">
    <source>
        <dbReference type="ARBA" id="ARBA00022525"/>
    </source>
</evidence>
<dbReference type="EMBL" id="CP014504">
    <property type="protein sequence ID" value="AMP97359.1"/>
    <property type="molecule type" value="Genomic_DNA"/>
</dbReference>
<comment type="subcellular location">
    <subcellularLocation>
        <location evidence="1">Endoplasmic reticulum</location>
    </subcellularLocation>
    <subcellularLocation>
        <location evidence="3">Golgi apparatus</location>
    </subcellularLocation>
    <subcellularLocation>
        <location evidence="2">Lysosome</location>
    </subcellularLocation>
    <subcellularLocation>
        <location evidence="4">Secreted</location>
    </subcellularLocation>
</comment>
<evidence type="ECO:0000256" key="12">
    <source>
        <dbReference type="ARBA" id="ARBA00022824"/>
    </source>
</evidence>
<keyword evidence="18" id="KW-0458">Lysosome</keyword>
<evidence type="ECO:0000256" key="5">
    <source>
        <dbReference type="ARBA" id="ARBA00014116"/>
    </source>
</evidence>
<evidence type="ECO:0000313" key="23">
    <source>
        <dbReference type="EMBL" id="AMP97359.1"/>
    </source>
</evidence>
<dbReference type="RefSeq" id="WP_157287638.1">
    <property type="nucleotide sequence ID" value="NZ_CP014504.1"/>
</dbReference>
<dbReference type="KEGG" id="pcm:AY601_0397"/>
<evidence type="ECO:0000256" key="14">
    <source>
        <dbReference type="ARBA" id="ARBA00023034"/>
    </source>
</evidence>
<dbReference type="Gene3D" id="3.40.630.10">
    <property type="entry name" value="Zn peptidases"/>
    <property type="match status" value="1"/>
</dbReference>
<dbReference type="GO" id="GO:0046872">
    <property type="term" value="F:metal ion binding"/>
    <property type="evidence" value="ECO:0007669"/>
    <property type="project" value="UniProtKB-KW"/>
</dbReference>
<dbReference type="Pfam" id="PF04389">
    <property type="entry name" value="Peptidase_M28"/>
    <property type="match status" value="1"/>
</dbReference>
<dbReference type="SUPFAM" id="SSF53187">
    <property type="entry name" value="Zn-dependent exopeptidases"/>
    <property type="match status" value="1"/>
</dbReference>
<name>A0A127V827_9SPHI</name>
<evidence type="ECO:0000256" key="13">
    <source>
        <dbReference type="ARBA" id="ARBA00022833"/>
    </source>
</evidence>
<keyword evidence="12" id="KW-0256">Endoplasmic reticulum</keyword>
<dbReference type="OrthoDB" id="9769665at2"/>
<dbReference type="PANTHER" id="PTHR12053:SF3">
    <property type="entry name" value="CARBOXYPEPTIDASE Q"/>
    <property type="match status" value="1"/>
</dbReference>
<keyword evidence="15" id="KW-0482">Metalloprotease</keyword>
<dbReference type="InterPro" id="IPR039866">
    <property type="entry name" value="CPQ"/>
</dbReference>
<dbReference type="PANTHER" id="PTHR12053">
    <property type="entry name" value="PROTEASE FAMILY M28 PLASMA GLUTAMATE CARBOXYPEPTIDASE-RELATED"/>
    <property type="match status" value="1"/>
</dbReference>
<protein>
    <recommendedName>
        <fullName evidence="5">Carboxypeptidase Q</fullName>
    </recommendedName>
    <alternativeName>
        <fullName evidence="20">Plasma glutamate carboxypeptidase</fullName>
    </alternativeName>
</protein>
<reference evidence="23 24" key="1">
    <citation type="submission" date="2016-03" db="EMBL/GenBank/DDBJ databases">
        <title>Complete genome sequence of Pedobacter cryoconitis PAMC 27485.</title>
        <authorList>
            <person name="Lee J."/>
            <person name="Kim O.-S."/>
        </authorList>
    </citation>
    <scope>NUCLEOTIDE SEQUENCE [LARGE SCALE GENOMIC DNA]</scope>
    <source>
        <strain evidence="23 24">PAMC 27485</strain>
    </source>
</reference>
<dbReference type="InterPro" id="IPR007484">
    <property type="entry name" value="Peptidase_M28"/>
</dbReference>
<feature type="chain" id="PRO_5007280186" description="Carboxypeptidase Q" evidence="21">
    <location>
        <begin position="19"/>
        <end position="458"/>
    </location>
</feature>
<feature type="signal peptide" evidence="21">
    <location>
        <begin position="1"/>
        <end position="18"/>
    </location>
</feature>
<evidence type="ECO:0000256" key="2">
    <source>
        <dbReference type="ARBA" id="ARBA00004371"/>
    </source>
</evidence>
<evidence type="ECO:0000256" key="17">
    <source>
        <dbReference type="ARBA" id="ARBA00023180"/>
    </source>
</evidence>
<keyword evidence="17" id="KW-0325">Glycoprotein</keyword>
<dbReference type="AlphaFoldDB" id="A0A127V827"/>
<evidence type="ECO:0000256" key="11">
    <source>
        <dbReference type="ARBA" id="ARBA00022801"/>
    </source>
</evidence>
<comment type="subunit">
    <text evidence="19">Homodimer. The monomeric form is inactive while the homodimer is active.</text>
</comment>
<keyword evidence="16" id="KW-0865">Zymogen</keyword>
<dbReference type="Proteomes" id="UP000071561">
    <property type="component" value="Chromosome"/>
</dbReference>
<keyword evidence="8" id="KW-0645">Protease</keyword>
<evidence type="ECO:0000256" key="19">
    <source>
        <dbReference type="ARBA" id="ARBA00025833"/>
    </source>
</evidence>
<gene>
    <name evidence="23" type="ORF">AY601_0397</name>
</gene>
<keyword evidence="6" id="KW-0964">Secreted</keyword>
<dbReference type="GO" id="GO:0005764">
    <property type="term" value="C:lysosome"/>
    <property type="evidence" value="ECO:0007669"/>
    <property type="project" value="UniProtKB-SubCell"/>
</dbReference>
<keyword evidence="7" id="KW-0121">Carboxypeptidase</keyword>
<keyword evidence="11" id="KW-0378">Hydrolase</keyword>
<dbReference type="Gene3D" id="3.50.30.30">
    <property type="match status" value="1"/>
</dbReference>
<organism evidence="23 24">
    <name type="scientific">Pedobacter cryoconitis</name>
    <dbReference type="NCBI Taxonomy" id="188932"/>
    <lineage>
        <taxon>Bacteria</taxon>
        <taxon>Pseudomonadati</taxon>
        <taxon>Bacteroidota</taxon>
        <taxon>Sphingobacteriia</taxon>
        <taxon>Sphingobacteriales</taxon>
        <taxon>Sphingobacteriaceae</taxon>
        <taxon>Pedobacter</taxon>
    </lineage>
</organism>
<evidence type="ECO:0000256" key="8">
    <source>
        <dbReference type="ARBA" id="ARBA00022670"/>
    </source>
</evidence>
<evidence type="ECO:0000256" key="18">
    <source>
        <dbReference type="ARBA" id="ARBA00023228"/>
    </source>
</evidence>